<dbReference type="GO" id="GO:0003700">
    <property type="term" value="F:DNA-binding transcription factor activity"/>
    <property type="evidence" value="ECO:0007669"/>
    <property type="project" value="TreeGrafter"/>
</dbReference>
<dbReference type="Proteomes" id="UP000006420">
    <property type="component" value="Unassembled WGS sequence"/>
</dbReference>
<evidence type="ECO:0000256" key="1">
    <source>
        <dbReference type="ARBA" id="ARBA00023125"/>
    </source>
</evidence>
<feature type="domain" description="HTH cro/C1-type" evidence="2">
    <location>
        <begin position="6"/>
        <end position="60"/>
    </location>
</feature>
<dbReference type="InterPro" id="IPR001387">
    <property type="entry name" value="Cro/C1-type_HTH"/>
</dbReference>
<comment type="caution">
    <text evidence="3">The sequence shown here is derived from an EMBL/GenBank/DDBJ whole genome shotgun (WGS) entry which is preliminary data.</text>
</comment>
<dbReference type="STRING" id="742767.HMPREF9456_03306"/>
<dbReference type="HOGENOM" id="CLU_066192_32_0_10"/>
<dbReference type="PROSITE" id="PS50943">
    <property type="entry name" value="HTH_CROC1"/>
    <property type="match status" value="1"/>
</dbReference>
<dbReference type="PANTHER" id="PTHR46797">
    <property type="entry name" value="HTH-TYPE TRANSCRIPTIONAL REGULATOR"/>
    <property type="match status" value="1"/>
</dbReference>
<name>F8X4Z7_9BACT</name>
<dbReference type="SMART" id="SM00530">
    <property type="entry name" value="HTH_XRE"/>
    <property type="match status" value="1"/>
</dbReference>
<organism evidence="3 4">
    <name type="scientific">Dysgonomonas mossii DSM 22836</name>
    <dbReference type="NCBI Taxonomy" id="742767"/>
    <lineage>
        <taxon>Bacteria</taxon>
        <taxon>Pseudomonadati</taxon>
        <taxon>Bacteroidota</taxon>
        <taxon>Bacteroidia</taxon>
        <taxon>Bacteroidales</taxon>
        <taxon>Dysgonomonadaceae</taxon>
        <taxon>Dysgonomonas</taxon>
    </lineage>
</organism>
<keyword evidence="1" id="KW-0238">DNA-binding</keyword>
<dbReference type="PANTHER" id="PTHR46797:SF1">
    <property type="entry name" value="METHYLPHOSPHONATE SYNTHASE"/>
    <property type="match status" value="1"/>
</dbReference>
<protein>
    <recommendedName>
        <fullName evidence="2">HTH cro/C1-type domain-containing protein</fullName>
    </recommendedName>
</protein>
<evidence type="ECO:0000313" key="4">
    <source>
        <dbReference type="Proteomes" id="UP000006420"/>
    </source>
</evidence>
<dbReference type="AlphaFoldDB" id="F8X4Z7"/>
<dbReference type="InterPro" id="IPR010982">
    <property type="entry name" value="Lambda_DNA-bd_dom_sf"/>
</dbReference>
<dbReference type="Gene3D" id="1.10.260.40">
    <property type="entry name" value="lambda repressor-like DNA-binding domains"/>
    <property type="match status" value="1"/>
</dbReference>
<dbReference type="GO" id="GO:0003677">
    <property type="term" value="F:DNA binding"/>
    <property type="evidence" value="ECO:0007669"/>
    <property type="project" value="UniProtKB-KW"/>
</dbReference>
<evidence type="ECO:0000259" key="2">
    <source>
        <dbReference type="PROSITE" id="PS50943"/>
    </source>
</evidence>
<dbReference type="GeneID" id="78083901"/>
<dbReference type="OrthoDB" id="997766at2"/>
<dbReference type="GO" id="GO:0005829">
    <property type="term" value="C:cytosol"/>
    <property type="evidence" value="ECO:0007669"/>
    <property type="project" value="TreeGrafter"/>
</dbReference>
<keyword evidence="4" id="KW-1185">Reference proteome</keyword>
<accession>F8X4Z7</accession>
<dbReference type="EMBL" id="ADLW01000021">
    <property type="protein sequence ID" value="EGK04695.1"/>
    <property type="molecule type" value="Genomic_DNA"/>
</dbReference>
<dbReference type="CDD" id="cd00093">
    <property type="entry name" value="HTH_XRE"/>
    <property type="match status" value="1"/>
</dbReference>
<dbReference type="RefSeq" id="WP_006844673.1">
    <property type="nucleotide sequence ID" value="NZ_AQWJ01000012.1"/>
</dbReference>
<reference evidence="3 4" key="1">
    <citation type="submission" date="2011-04" db="EMBL/GenBank/DDBJ databases">
        <title>The Genome Sequence of Dysgonomonas mossii DSM 22836.</title>
        <authorList>
            <consortium name="The Broad Institute Genome Sequencing Platform"/>
            <person name="Earl A."/>
            <person name="Ward D."/>
            <person name="Feldgarden M."/>
            <person name="Gevers D."/>
            <person name="Pudlo N."/>
            <person name="Martens E."/>
            <person name="Allen-Vercoe E."/>
            <person name="Young S.K."/>
            <person name="Zeng Q."/>
            <person name="Gargeya S."/>
            <person name="Fitzgerald M."/>
            <person name="Haas B."/>
            <person name="Abouelleil A."/>
            <person name="Alvarado L."/>
            <person name="Arachchi H.M."/>
            <person name="Berlin A."/>
            <person name="Brown A."/>
            <person name="Chapman S.B."/>
            <person name="Chen Z."/>
            <person name="Dunbar C."/>
            <person name="Freedman E."/>
            <person name="Gearin G."/>
            <person name="Gellesch M."/>
            <person name="Goldberg J."/>
            <person name="Griggs A."/>
            <person name="Gujja S."/>
            <person name="Heiman D."/>
            <person name="Howarth C."/>
            <person name="Larson L."/>
            <person name="Lui A."/>
            <person name="MacDonald P.J.P."/>
            <person name="Mehta T."/>
            <person name="Montmayeur A."/>
            <person name="Murphy C."/>
            <person name="Neiman D."/>
            <person name="Pearson M."/>
            <person name="Priest M."/>
            <person name="Roberts A."/>
            <person name="Saif S."/>
            <person name="Shea T."/>
            <person name="Shenoy N."/>
            <person name="Sisk P."/>
            <person name="Stolte C."/>
            <person name="Sykes S."/>
            <person name="Yandava C."/>
            <person name="Wortman J."/>
            <person name="Nusbaum C."/>
            <person name="Birren B."/>
        </authorList>
    </citation>
    <scope>NUCLEOTIDE SEQUENCE [LARGE SCALE GENOMIC DNA]</scope>
    <source>
        <strain evidence="3 4">DSM 22836</strain>
    </source>
</reference>
<proteinExistence type="predicted"/>
<evidence type="ECO:0000313" key="3">
    <source>
        <dbReference type="EMBL" id="EGK04695.1"/>
    </source>
</evidence>
<dbReference type="Pfam" id="PF01381">
    <property type="entry name" value="HTH_3"/>
    <property type="match status" value="1"/>
</dbReference>
<gene>
    <name evidence="3" type="ORF">HMPREF9456_03306</name>
</gene>
<dbReference type="SUPFAM" id="SSF47413">
    <property type="entry name" value="lambda repressor-like DNA-binding domains"/>
    <property type="match status" value="1"/>
</dbReference>
<dbReference type="InterPro" id="IPR050807">
    <property type="entry name" value="TransReg_Diox_bact_type"/>
</dbReference>
<sequence>MIKLRVKDILREKGITQKDLADRLNITEVGLSKSLSEKGNPTISTLDNIANALDVNITELFEPKGISGIIKIDNKSYEINSLDDIKKLLAEIEDNKS</sequence>
<dbReference type="eggNOG" id="COG1396">
    <property type="taxonomic scope" value="Bacteria"/>
</dbReference>